<dbReference type="NCBIfam" id="TIGR03510">
    <property type="entry name" value="XapX"/>
    <property type="match status" value="1"/>
</dbReference>
<keyword evidence="2" id="KW-0472">Membrane</keyword>
<keyword evidence="2" id="KW-1133">Transmembrane helix</keyword>
<evidence type="ECO:0000256" key="2">
    <source>
        <dbReference type="SAM" id="Phobius"/>
    </source>
</evidence>
<accession>A0AAE9Y1H4</accession>
<protein>
    <submittedName>
        <fullName evidence="3">XapX domain-containing protein</fullName>
    </submittedName>
</protein>
<dbReference type="Pfam" id="PF07235">
    <property type="entry name" value="DUF1427"/>
    <property type="match status" value="1"/>
</dbReference>
<evidence type="ECO:0000256" key="1">
    <source>
        <dbReference type="SAM" id="MobiDB-lite"/>
    </source>
</evidence>
<dbReference type="GeneID" id="66893146"/>
<organism evidence="3 4">
    <name type="scientific">Rhodopseudomonas palustris (strain ATCC BAA-98 / CGA009)</name>
    <dbReference type="NCBI Taxonomy" id="258594"/>
    <lineage>
        <taxon>Bacteria</taxon>
        <taxon>Pseudomonadati</taxon>
        <taxon>Pseudomonadota</taxon>
        <taxon>Alphaproteobacteria</taxon>
        <taxon>Hyphomicrobiales</taxon>
        <taxon>Nitrobacteraceae</taxon>
        <taxon>Rhodopseudomonas</taxon>
    </lineage>
</organism>
<dbReference type="KEGG" id="rpa:TX73_010825"/>
<evidence type="ECO:0000313" key="3">
    <source>
        <dbReference type="EMBL" id="WCL92250.1"/>
    </source>
</evidence>
<keyword evidence="4" id="KW-1185">Reference proteome</keyword>
<dbReference type="InterPro" id="IPR009872">
    <property type="entry name" value="DUF1427"/>
</dbReference>
<dbReference type="AlphaFoldDB" id="A0AAE9Y1H4"/>
<gene>
    <name evidence="3" type="ORF">TX73_010825</name>
</gene>
<evidence type="ECO:0000313" key="4">
    <source>
        <dbReference type="Proteomes" id="UP000001426"/>
    </source>
</evidence>
<dbReference type="RefSeq" id="WP_042440990.1">
    <property type="nucleotide sequence ID" value="NZ_CP116810.1"/>
</dbReference>
<keyword evidence="2" id="KW-0812">Transmembrane</keyword>
<sequence length="96" mass="9957">MKVYLLSLGAGLLVGVIYSLINVRSPAPPLVALVGLLGILVGEQIVPVAKQVINGHSLAAAWRQAKCASHVFGMLPGDSDPTPKQAAHPNPPEKTS</sequence>
<dbReference type="InterPro" id="IPR020017">
    <property type="entry name" value="XapX_domain"/>
</dbReference>
<feature type="transmembrane region" description="Helical" evidence="2">
    <location>
        <begin position="29"/>
        <end position="49"/>
    </location>
</feature>
<dbReference type="Proteomes" id="UP000001426">
    <property type="component" value="Chromosome"/>
</dbReference>
<name>A0AAE9Y1H4_RHOPA</name>
<feature type="region of interest" description="Disordered" evidence="1">
    <location>
        <begin position="73"/>
        <end position="96"/>
    </location>
</feature>
<reference evidence="3 4" key="1">
    <citation type="journal article" date="2004" name="Nat. Biotechnol.">
        <title>Complete genome sequence of the metabolically versatile photosynthetic bacterium Rhodopseudomonas palustris.</title>
        <authorList>
            <person name="Larimer F.W."/>
            <person name="Chain P."/>
            <person name="Hauser L."/>
            <person name="Lamerdin J."/>
            <person name="Malfatti S."/>
            <person name="Do L."/>
            <person name="Land M.L."/>
            <person name="Pelletier D.A."/>
            <person name="Beatty J.T."/>
            <person name="Lang A.S."/>
            <person name="Tabita F.R."/>
            <person name="Gibson J.L."/>
            <person name="Hanson T.E."/>
            <person name="Bobst C."/>
            <person name="Torres J.L."/>
            <person name="Peres C."/>
            <person name="Harrison F.H."/>
            <person name="Gibson J."/>
            <person name="Harwood C.S."/>
        </authorList>
    </citation>
    <scope>NUCLEOTIDE SEQUENCE [LARGE SCALE GENOMIC DNA]</scope>
    <source>
        <strain evidence="4">ATCC BAA-98 / CGA009</strain>
    </source>
</reference>
<dbReference type="EMBL" id="CP116810">
    <property type="protein sequence ID" value="WCL92250.1"/>
    <property type="molecule type" value="Genomic_DNA"/>
</dbReference>
<proteinExistence type="predicted"/>